<organism evidence="1 2">
    <name type="scientific">Stegodyphus mimosarum</name>
    <name type="common">African social velvet spider</name>
    <dbReference type="NCBI Taxonomy" id="407821"/>
    <lineage>
        <taxon>Eukaryota</taxon>
        <taxon>Metazoa</taxon>
        <taxon>Ecdysozoa</taxon>
        <taxon>Arthropoda</taxon>
        <taxon>Chelicerata</taxon>
        <taxon>Arachnida</taxon>
        <taxon>Araneae</taxon>
        <taxon>Araneomorphae</taxon>
        <taxon>Entelegynae</taxon>
        <taxon>Eresoidea</taxon>
        <taxon>Eresidae</taxon>
        <taxon>Stegodyphus</taxon>
    </lineage>
</organism>
<evidence type="ECO:0000313" key="2">
    <source>
        <dbReference type="Proteomes" id="UP000054359"/>
    </source>
</evidence>
<proteinExistence type="predicted"/>
<dbReference type="AlphaFoldDB" id="A0A087SVJ6"/>
<protein>
    <submittedName>
        <fullName evidence="1">Uncharacterized protein</fullName>
    </submittedName>
</protein>
<sequence>MYHFNESENDARNSKPSLLERLNTRARLQLLVKNINCLPRTSEKSIDLQNNFKGKKTNPFKFWTINKNKHKS</sequence>
<dbReference type="EMBL" id="KK112163">
    <property type="protein sequence ID" value="KFM56885.1"/>
    <property type="molecule type" value="Genomic_DNA"/>
</dbReference>
<feature type="non-terminal residue" evidence="1">
    <location>
        <position position="72"/>
    </location>
</feature>
<name>A0A087SVJ6_STEMI</name>
<accession>A0A087SVJ6</accession>
<dbReference type="Proteomes" id="UP000054359">
    <property type="component" value="Unassembled WGS sequence"/>
</dbReference>
<keyword evidence="2" id="KW-1185">Reference proteome</keyword>
<reference evidence="1 2" key="1">
    <citation type="submission" date="2013-11" db="EMBL/GenBank/DDBJ databases">
        <title>Genome sequencing of Stegodyphus mimosarum.</title>
        <authorList>
            <person name="Bechsgaard J."/>
        </authorList>
    </citation>
    <scope>NUCLEOTIDE SEQUENCE [LARGE SCALE GENOMIC DNA]</scope>
</reference>
<gene>
    <name evidence="1" type="ORF">X975_06689</name>
</gene>
<evidence type="ECO:0000313" key="1">
    <source>
        <dbReference type="EMBL" id="KFM56885.1"/>
    </source>
</evidence>